<feature type="compositionally biased region" description="Basic and acidic residues" evidence="1">
    <location>
        <begin position="366"/>
        <end position="377"/>
    </location>
</feature>
<sequence length="377" mass="42411">MEGQFKKDDLHIPIPVSFQEQWGQAERLILSGLKQGDKKKACADLRFLHKKMIEENRVGGDDTLGNLGSALNVYERQLVKKLGDLNKEKPGLLGRTKLNKEKEEVDKIRSLCHNAALAMNGVAVTPFTTKTPPVLVAVQTPTQGEEFLHSSYLRTLLFPRDSIGTHVSAQAPTDEEIHHYIAERVRGYRNINKEETSASNREDMGSQTLSSAVNDVCTAQKAGSEERSQTGPIEDPYVPFTSPRIYPDLFNPFKQPVPDAPPMSNLQMPLTKGCYGSDQEKASEKGGNFAIMGNVSLTPLRSTSIKRGKSSPTEAELLAIVERQEEREREDRVRFDYDRRQYEKRRKEEERRSEKRNGDEGSGGSQERERGYHHGAE</sequence>
<proteinExistence type="predicted"/>
<evidence type="ECO:0000256" key="1">
    <source>
        <dbReference type="SAM" id="MobiDB-lite"/>
    </source>
</evidence>
<keyword evidence="2" id="KW-1185">Reference proteome</keyword>
<name>A0A6P8VU37_GYMAC</name>
<dbReference type="AlphaFoldDB" id="A0A6P8VU37"/>
<dbReference type="RefSeq" id="XP_034094506.1">
    <property type="nucleotide sequence ID" value="XM_034238615.1"/>
</dbReference>
<feature type="compositionally biased region" description="Basic and acidic residues" evidence="1">
    <location>
        <begin position="322"/>
        <end position="359"/>
    </location>
</feature>
<dbReference type="Proteomes" id="UP000515161">
    <property type="component" value="Unplaced"/>
</dbReference>
<feature type="region of interest" description="Disordered" evidence="1">
    <location>
        <begin position="219"/>
        <end position="238"/>
    </location>
</feature>
<feature type="region of interest" description="Disordered" evidence="1">
    <location>
        <begin position="321"/>
        <end position="377"/>
    </location>
</feature>
<evidence type="ECO:0000313" key="2">
    <source>
        <dbReference type="Proteomes" id="UP000515161"/>
    </source>
</evidence>
<organism evidence="2 3">
    <name type="scientific">Gymnodraco acuticeps</name>
    <name type="common">Antarctic dragonfish</name>
    <dbReference type="NCBI Taxonomy" id="8218"/>
    <lineage>
        <taxon>Eukaryota</taxon>
        <taxon>Metazoa</taxon>
        <taxon>Chordata</taxon>
        <taxon>Craniata</taxon>
        <taxon>Vertebrata</taxon>
        <taxon>Euteleostomi</taxon>
        <taxon>Actinopterygii</taxon>
        <taxon>Neopterygii</taxon>
        <taxon>Teleostei</taxon>
        <taxon>Neoteleostei</taxon>
        <taxon>Acanthomorphata</taxon>
        <taxon>Eupercaria</taxon>
        <taxon>Perciformes</taxon>
        <taxon>Notothenioidei</taxon>
        <taxon>Bathydraconidae</taxon>
        <taxon>Gymnodraco</taxon>
    </lineage>
</organism>
<dbReference type="GeneID" id="117561323"/>
<gene>
    <name evidence="3" type="primary">LOC117561323</name>
</gene>
<reference evidence="3" key="1">
    <citation type="submission" date="2025-08" db="UniProtKB">
        <authorList>
            <consortium name="RefSeq"/>
        </authorList>
    </citation>
    <scope>IDENTIFICATION</scope>
</reference>
<protein>
    <submittedName>
        <fullName evidence="3">Uncharacterized protein LOC117561323 isoform X2</fullName>
    </submittedName>
</protein>
<evidence type="ECO:0000313" key="3">
    <source>
        <dbReference type="RefSeq" id="XP_034094506.1"/>
    </source>
</evidence>
<accession>A0A6P8VU37</accession>